<dbReference type="AlphaFoldDB" id="A0A1B8U507"/>
<reference evidence="2" key="1">
    <citation type="submission" date="2016-02" db="EMBL/GenBank/DDBJ databases">
        <title>Paenibacillus sp. LPB0068, isolated from Crassostrea gigas.</title>
        <authorList>
            <person name="Shin S.-K."/>
            <person name="Yi H."/>
        </authorList>
    </citation>
    <scope>NUCLEOTIDE SEQUENCE [LARGE SCALE GENOMIC DNA]</scope>
    <source>
        <strain evidence="2">KCTC 23969</strain>
    </source>
</reference>
<keyword evidence="2" id="KW-1185">Reference proteome</keyword>
<dbReference type="Proteomes" id="UP000092612">
    <property type="component" value="Unassembled WGS sequence"/>
</dbReference>
<dbReference type="Pfam" id="PF20391">
    <property type="entry name" value="DUF6686"/>
    <property type="match status" value="1"/>
</dbReference>
<evidence type="ECO:0000313" key="1">
    <source>
        <dbReference type="EMBL" id="OBY66958.1"/>
    </source>
</evidence>
<name>A0A1B8U507_9FLAO</name>
<proteinExistence type="predicted"/>
<protein>
    <submittedName>
        <fullName evidence="1">Uncharacterized protein</fullName>
    </submittedName>
</protein>
<accession>A0A1B8U507</accession>
<dbReference type="KEGG" id="prn:BW723_17580"/>
<comment type="caution">
    <text evidence="1">The sequence shown here is derived from an EMBL/GenBank/DDBJ whole genome shotgun (WGS) entry which is preliminary data.</text>
</comment>
<organism evidence="1 2">
    <name type="scientific">Polaribacter reichenbachii</name>
    <dbReference type="NCBI Taxonomy" id="996801"/>
    <lineage>
        <taxon>Bacteria</taxon>
        <taxon>Pseudomonadati</taxon>
        <taxon>Bacteroidota</taxon>
        <taxon>Flavobacteriia</taxon>
        <taxon>Flavobacteriales</taxon>
        <taxon>Flavobacteriaceae</taxon>
    </lineage>
</organism>
<gene>
    <name evidence="1" type="ORF">LPB301_04885</name>
</gene>
<dbReference type="OrthoDB" id="1145224at2"/>
<dbReference type="InterPro" id="IPR046508">
    <property type="entry name" value="DUF6686"/>
</dbReference>
<sequence>MANIDVDYWQEYYAYTSKKRKIPVTTLHQNLILIFSLEEIEDLKTLLLLKENSKNEFISLEQINYPFILN</sequence>
<evidence type="ECO:0000313" key="2">
    <source>
        <dbReference type="Proteomes" id="UP000092612"/>
    </source>
</evidence>
<dbReference type="EMBL" id="LSFL01000010">
    <property type="protein sequence ID" value="OBY66958.1"/>
    <property type="molecule type" value="Genomic_DNA"/>
</dbReference>